<keyword evidence="3 5" id="KW-0440">LIM domain</keyword>
<dbReference type="PANTHER" id="PTHR24214:SF38">
    <property type="entry name" value="PDZ AND LIM DOMAIN PROTEIN ZASP-RELATED"/>
    <property type="match status" value="1"/>
</dbReference>
<dbReference type="Pfam" id="PF00412">
    <property type="entry name" value="LIM"/>
    <property type="match status" value="4"/>
</dbReference>
<evidence type="ECO:0000256" key="4">
    <source>
        <dbReference type="PROSITE-ProRule" id="PRU00042"/>
    </source>
</evidence>
<feature type="region of interest" description="Disordered" evidence="6">
    <location>
        <begin position="1"/>
        <end position="143"/>
    </location>
</feature>
<evidence type="ECO:0000259" key="7">
    <source>
        <dbReference type="PROSITE" id="PS50023"/>
    </source>
</evidence>
<evidence type="ECO:0000256" key="5">
    <source>
        <dbReference type="PROSITE-ProRule" id="PRU00125"/>
    </source>
</evidence>
<feature type="compositionally biased region" description="Polar residues" evidence="6">
    <location>
        <begin position="1"/>
        <end position="12"/>
    </location>
</feature>
<feature type="compositionally biased region" description="Acidic residues" evidence="6">
    <location>
        <begin position="165"/>
        <end position="181"/>
    </location>
</feature>
<accession>A0A1C7NPV6</accession>
<dbReference type="GO" id="GO:0003779">
    <property type="term" value="F:actin binding"/>
    <property type="evidence" value="ECO:0007669"/>
    <property type="project" value="TreeGrafter"/>
</dbReference>
<keyword evidence="4" id="KW-0863">Zinc-finger</keyword>
<feature type="domain" description="LIM zinc-binding" evidence="7">
    <location>
        <begin position="249"/>
        <end position="308"/>
    </location>
</feature>
<dbReference type="PROSITE" id="PS50157">
    <property type="entry name" value="ZINC_FINGER_C2H2_2"/>
    <property type="match status" value="1"/>
</dbReference>
<evidence type="ECO:0000256" key="3">
    <source>
        <dbReference type="ARBA" id="ARBA00023038"/>
    </source>
</evidence>
<feature type="region of interest" description="Disordered" evidence="6">
    <location>
        <begin position="158"/>
        <end position="209"/>
    </location>
</feature>
<dbReference type="GO" id="GO:0008270">
    <property type="term" value="F:zinc ion binding"/>
    <property type="evidence" value="ECO:0007669"/>
    <property type="project" value="UniProtKB-KW"/>
</dbReference>
<evidence type="ECO:0000313" key="10">
    <source>
        <dbReference type="Proteomes" id="UP000093000"/>
    </source>
</evidence>
<sequence length="528" mass="59980">MNYHNQETSYRSLQGPRPFQQNIGYTPRQPRKPLMVRVPPTRKEIPPQHYHYPPPRPYERRESKIEVDLTDEPLSPVSSVPSLSKTATDSDEEDVVSPKAVIETKHSKKLPPRPNSEPKEATKRLVHVSSFSSYSDDEDEDEINDEAILQELSLSRKKSVHDITISDDEDKEEEDDSDSTYDEIYPSSSLQRSESTHTQKNGLPPIPIISAPDDVPSIPILCVPDQEQPKTTPQKKNDRLLSSIFFGGIRCDGCDQPLSGQAITTSGKRWHTHCFQCQACHQNLEHIAFYEKEGLPYCALDYHELFSPRCDFCKTPIEEHSISAIGKTYHPGHFFCRECGKPFDEETDFLEHEGHAYCERDYYKQFGKKCRGCEETITGDFLVALGGDWHKECFVCAECGCTFTSSTFLIRSGKPYCELHHAARMSPSSSTLSSKSSRVTSMRSALPQFDLLPDIKPLEETKSCKSCHRCQKPIEGRSISAFGYDYHPLHFQCAQCNKILSVRLPGLYQETERGNIICKPCIRKNKTS</sequence>
<evidence type="ECO:0000256" key="6">
    <source>
        <dbReference type="SAM" id="MobiDB-lite"/>
    </source>
</evidence>
<evidence type="ECO:0000259" key="8">
    <source>
        <dbReference type="PROSITE" id="PS50157"/>
    </source>
</evidence>
<dbReference type="PROSITE" id="PS50023">
    <property type="entry name" value="LIM_DOMAIN_2"/>
    <property type="match status" value="3"/>
</dbReference>
<dbReference type="PROSITE" id="PS00478">
    <property type="entry name" value="LIM_DOMAIN_1"/>
    <property type="match status" value="2"/>
</dbReference>
<dbReference type="PANTHER" id="PTHR24214">
    <property type="entry name" value="PDZ AND LIM DOMAIN PROTEIN ZASP"/>
    <property type="match status" value="1"/>
</dbReference>
<dbReference type="GO" id="GO:0031941">
    <property type="term" value="C:filamentous actin"/>
    <property type="evidence" value="ECO:0007669"/>
    <property type="project" value="TreeGrafter"/>
</dbReference>
<dbReference type="InParanoid" id="A0A1C7NPV6"/>
<dbReference type="InterPro" id="IPR013087">
    <property type="entry name" value="Znf_C2H2_type"/>
</dbReference>
<proteinExistence type="predicted"/>
<feature type="compositionally biased region" description="Basic and acidic residues" evidence="6">
    <location>
        <begin position="57"/>
        <end position="67"/>
    </location>
</feature>
<protein>
    <submittedName>
        <fullName evidence="9">Paxillin</fullName>
    </submittedName>
</protein>
<evidence type="ECO:0000256" key="2">
    <source>
        <dbReference type="ARBA" id="ARBA00022833"/>
    </source>
</evidence>
<dbReference type="AlphaFoldDB" id="A0A1C7NPV6"/>
<dbReference type="SUPFAM" id="SSF57716">
    <property type="entry name" value="Glucocorticoid receptor-like (DNA-binding domain)"/>
    <property type="match status" value="4"/>
</dbReference>
<dbReference type="GO" id="GO:0051371">
    <property type="term" value="F:muscle alpha-actinin binding"/>
    <property type="evidence" value="ECO:0007669"/>
    <property type="project" value="TreeGrafter"/>
</dbReference>
<keyword evidence="10" id="KW-1185">Reference proteome</keyword>
<keyword evidence="2 5" id="KW-0862">Zinc</keyword>
<dbReference type="EMBL" id="LUGH01000021">
    <property type="protein sequence ID" value="OBZ91142.1"/>
    <property type="molecule type" value="Genomic_DNA"/>
</dbReference>
<feature type="compositionally biased region" description="Polar residues" evidence="6">
    <location>
        <begin position="186"/>
        <end position="201"/>
    </location>
</feature>
<dbReference type="Gene3D" id="2.10.110.10">
    <property type="entry name" value="Cysteine Rich Protein"/>
    <property type="match status" value="4"/>
</dbReference>
<name>A0A1C7NPV6_9FUNG</name>
<keyword evidence="1 5" id="KW-0479">Metal-binding</keyword>
<comment type="caution">
    <text evidence="9">The sequence shown here is derived from an EMBL/GenBank/DDBJ whole genome shotgun (WGS) entry which is preliminary data.</text>
</comment>
<feature type="compositionally biased region" description="Low complexity" evidence="6">
    <location>
        <begin position="73"/>
        <end position="84"/>
    </location>
</feature>
<dbReference type="STRING" id="101091.A0A1C7NPV6"/>
<dbReference type="InterPro" id="IPR050604">
    <property type="entry name" value="PDZ-LIM_domain"/>
</dbReference>
<reference evidence="9 10" key="1">
    <citation type="submission" date="2016-03" db="EMBL/GenBank/DDBJ databases">
        <title>Choanephora cucurbitarum.</title>
        <authorList>
            <person name="Min B."/>
            <person name="Park H."/>
            <person name="Park J.-H."/>
            <person name="Shin H.-D."/>
            <person name="Choi I.-G."/>
        </authorList>
    </citation>
    <scope>NUCLEOTIDE SEQUENCE [LARGE SCALE GENOMIC DNA]</scope>
    <source>
        <strain evidence="9 10">KUS-F28377</strain>
    </source>
</reference>
<feature type="domain" description="LIM zinc-binding" evidence="7">
    <location>
        <begin position="368"/>
        <end position="427"/>
    </location>
</feature>
<dbReference type="OrthoDB" id="15567at2759"/>
<feature type="domain" description="LIM zinc-binding" evidence="7">
    <location>
        <begin position="465"/>
        <end position="528"/>
    </location>
</feature>
<gene>
    <name evidence="9" type="primary">PXN</name>
    <name evidence="9" type="ORF">A0J61_00816</name>
</gene>
<feature type="domain" description="C2H2-type" evidence="8">
    <location>
        <begin position="334"/>
        <end position="361"/>
    </location>
</feature>
<dbReference type="Proteomes" id="UP000093000">
    <property type="component" value="Unassembled WGS sequence"/>
</dbReference>
<dbReference type="GO" id="GO:0001725">
    <property type="term" value="C:stress fiber"/>
    <property type="evidence" value="ECO:0007669"/>
    <property type="project" value="TreeGrafter"/>
</dbReference>
<dbReference type="SMART" id="SM00132">
    <property type="entry name" value="LIM"/>
    <property type="match status" value="4"/>
</dbReference>
<dbReference type="InterPro" id="IPR001781">
    <property type="entry name" value="Znf_LIM"/>
</dbReference>
<evidence type="ECO:0000256" key="1">
    <source>
        <dbReference type="ARBA" id="ARBA00022723"/>
    </source>
</evidence>
<dbReference type="GO" id="GO:0030036">
    <property type="term" value="P:actin cytoskeleton organization"/>
    <property type="evidence" value="ECO:0007669"/>
    <property type="project" value="TreeGrafter"/>
</dbReference>
<evidence type="ECO:0000313" key="9">
    <source>
        <dbReference type="EMBL" id="OBZ91142.1"/>
    </source>
</evidence>
<organism evidence="9 10">
    <name type="scientific">Choanephora cucurbitarum</name>
    <dbReference type="NCBI Taxonomy" id="101091"/>
    <lineage>
        <taxon>Eukaryota</taxon>
        <taxon>Fungi</taxon>
        <taxon>Fungi incertae sedis</taxon>
        <taxon>Mucoromycota</taxon>
        <taxon>Mucoromycotina</taxon>
        <taxon>Mucoromycetes</taxon>
        <taxon>Mucorales</taxon>
        <taxon>Mucorineae</taxon>
        <taxon>Choanephoraceae</taxon>
        <taxon>Choanephoroideae</taxon>
        <taxon>Choanephora</taxon>
    </lineage>
</organism>